<dbReference type="InterPro" id="IPR051677">
    <property type="entry name" value="AfsR-DnrI-RedD_regulator"/>
</dbReference>
<dbReference type="Gene3D" id="1.10.10.10">
    <property type="entry name" value="Winged helix-like DNA-binding domain superfamily/Winged helix DNA-binding domain"/>
    <property type="match status" value="1"/>
</dbReference>
<protein>
    <submittedName>
        <fullName evidence="8">AAA family ATPase</fullName>
    </submittedName>
</protein>
<dbReference type="Gene3D" id="1.25.40.10">
    <property type="entry name" value="Tetratricopeptide repeat domain"/>
    <property type="match status" value="1"/>
</dbReference>
<dbReference type="GO" id="GO:0006355">
    <property type="term" value="P:regulation of DNA-templated transcription"/>
    <property type="evidence" value="ECO:0007669"/>
    <property type="project" value="InterPro"/>
</dbReference>
<evidence type="ECO:0000256" key="1">
    <source>
        <dbReference type="ARBA" id="ARBA00005820"/>
    </source>
</evidence>
<dbReference type="PROSITE" id="PS51755">
    <property type="entry name" value="OMPR_PHOB"/>
    <property type="match status" value="1"/>
</dbReference>
<dbReference type="SUPFAM" id="SSF46894">
    <property type="entry name" value="C-terminal effector domain of the bipartite response regulators"/>
    <property type="match status" value="1"/>
</dbReference>
<accession>A0A7J9UX41</accession>
<proteinExistence type="inferred from homology"/>
<dbReference type="SMART" id="SM01043">
    <property type="entry name" value="BTAD"/>
    <property type="match status" value="1"/>
</dbReference>
<feature type="compositionally biased region" description="Low complexity" evidence="6">
    <location>
        <begin position="279"/>
        <end position="290"/>
    </location>
</feature>
<evidence type="ECO:0000256" key="4">
    <source>
        <dbReference type="ARBA" id="ARBA00023163"/>
    </source>
</evidence>
<name>A0A7J9UX41_9MICO</name>
<dbReference type="Pfam" id="PF13191">
    <property type="entry name" value="AAA_16"/>
    <property type="match status" value="1"/>
</dbReference>
<dbReference type="InterPro" id="IPR001867">
    <property type="entry name" value="OmpR/PhoB-type_DNA-bd"/>
</dbReference>
<dbReference type="Gene3D" id="3.40.50.300">
    <property type="entry name" value="P-loop containing nucleotide triphosphate hydrolases"/>
    <property type="match status" value="1"/>
</dbReference>
<feature type="non-terminal residue" evidence="8">
    <location>
        <position position="1"/>
    </location>
</feature>
<evidence type="ECO:0000256" key="6">
    <source>
        <dbReference type="SAM" id="MobiDB-lite"/>
    </source>
</evidence>
<reference evidence="8 9" key="1">
    <citation type="submission" date="2019-10" db="EMBL/GenBank/DDBJ databases">
        <title>Georgenia wutianyii sp. nov. and Georgenia yuyongxinii sp. nov. isolated from plateau pika (Ochotona curzoniae) in the Qinghai-Tibet plateau of China.</title>
        <authorList>
            <person name="Tian Z."/>
        </authorList>
    </citation>
    <scope>NUCLEOTIDE SEQUENCE [LARGE SCALE GENOMIC DNA]</scope>
    <source>
        <strain evidence="8 9">JCM 15130</strain>
    </source>
</reference>
<dbReference type="InterPro" id="IPR041664">
    <property type="entry name" value="AAA_16"/>
</dbReference>
<evidence type="ECO:0000256" key="3">
    <source>
        <dbReference type="ARBA" id="ARBA00023125"/>
    </source>
</evidence>
<comment type="caution">
    <text evidence="8">The sequence shown here is derived from an EMBL/GenBank/DDBJ whole genome shotgun (WGS) entry which is preliminary data.</text>
</comment>
<keyword evidence="3 5" id="KW-0238">DNA-binding</keyword>
<evidence type="ECO:0000313" key="9">
    <source>
        <dbReference type="Proteomes" id="UP000429644"/>
    </source>
</evidence>
<dbReference type="Pfam" id="PF00486">
    <property type="entry name" value="Trans_reg_C"/>
    <property type="match status" value="1"/>
</dbReference>
<dbReference type="GO" id="GO:0003677">
    <property type="term" value="F:DNA binding"/>
    <property type="evidence" value="ECO:0007669"/>
    <property type="project" value="UniProtKB-UniRule"/>
</dbReference>
<dbReference type="PANTHER" id="PTHR35807:SF1">
    <property type="entry name" value="TRANSCRIPTIONAL REGULATOR REDD"/>
    <property type="match status" value="1"/>
</dbReference>
<comment type="similarity">
    <text evidence="1">Belongs to the AfsR/DnrI/RedD regulatory family.</text>
</comment>
<dbReference type="PANTHER" id="PTHR35807">
    <property type="entry name" value="TRANSCRIPTIONAL REGULATOR REDD-RELATED"/>
    <property type="match status" value="1"/>
</dbReference>
<feature type="domain" description="OmpR/PhoB-type" evidence="7">
    <location>
        <begin position="1"/>
        <end position="92"/>
    </location>
</feature>
<gene>
    <name evidence="8" type="ORF">GB882_10960</name>
</gene>
<dbReference type="SMART" id="SM00862">
    <property type="entry name" value="Trans_reg_C"/>
    <property type="match status" value="1"/>
</dbReference>
<dbReference type="AlphaFoldDB" id="A0A7J9UX41"/>
<sequence>VLGPVEARLDSAVDLGPRKQRALLAALTLHLGRPVPVHTLVDLLWGDRPPARAVGALQVYVAGLRRRLEPARPARAPAGVLVTVEPGYALRLRADEVDAAIFDRDVAAVHQALAPLAPLGQGRAPAAAPDAATLAEAAQRLAAAMALWRGTPYLELQDAEPARAERARLEELRLLAVEDLALARLVLGQEGAVAAELEALTGVHPWRERLWALRAVALTRTGRQAEALAVLRRVRDVLRGELGLEPGPELRALTTGILRQDPALEWSISRQTPDLARSGSPLGAPAPRSGAGAGTGTGTGTTLCCAPAAPGPRLPPWPLVGRDAELAALAGLLDAAAAGNPGACAITGEQGIGKSRLCAELAARARAREVRLLAGRCSGDGAPPLWPWATALLGLGEDRPLHVGEKEPGAAFRAWEAIAAAVLRAAANETVLLVLDDLDVADASSLRVLRLLADMLEGGRLLVVVTWHEPRAAVPALDEAVDALAHRDVLRLPLAGVTAADATTLVSAVAGISPTPAQAAALHDRTAGNPLFLVEYARLARERRDLTALLTEPGPPGAVRDVLLRRLHRLPAATVQALHAAAVVGRRFDLAATSAAVGASEDELLDHLDPALAGGLVRDVDIDQFAFTHALVRDTICTILPASRRARLHARVAGHLSTLPGRETEAAHHWLASGPAHAARAWRAAVAGAAVAGRYHAHDQAATLLRAALTAQEADRGATARDRHAVLLDLAEACRWAGDWPGLTDAAAGAVAVADEIGDLELLARAATAPTAGTLWQSASPGQVHGDTVATLRRVLRALPAQDGRLRCEAMLSLANELYYVAGVAERRRLTEGAVAMARRLGDDPLLLDAYEIACLSLWCPATRRECLDHSGRAVELATRLGDERSLVIATTLRAVSEGELGLVAPMWATAARAREHAARLRLPYALLVLDNLELAWLTLAGRFAEAEQRLADMEARRRATSRPLAASMVARARGTLRLWQGRGAEALPPLLGLEGGFVPVTSFVLVLMLRAGQEEAARAHLSAHPVDLEHECWFSMLDWCLAGEAALRLGDAALGAAAAAKLARHTGQSSSAGSGNAAGPADMYLAMAEAAAGRLPAATAHADRAEELCTAWGIPLAAQLLREQRTRHGF</sequence>
<evidence type="ECO:0000256" key="2">
    <source>
        <dbReference type="ARBA" id="ARBA00023015"/>
    </source>
</evidence>
<evidence type="ECO:0000313" key="8">
    <source>
        <dbReference type="EMBL" id="MPV89187.1"/>
    </source>
</evidence>
<organism evidence="8 9">
    <name type="scientific">Georgenia ruanii</name>
    <dbReference type="NCBI Taxonomy" id="348442"/>
    <lineage>
        <taxon>Bacteria</taxon>
        <taxon>Bacillati</taxon>
        <taxon>Actinomycetota</taxon>
        <taxon>Actinomycetes</taxon>
        <taxon>Micrococcales</taxon>
        <taxon>Bogoriellaceae</taxon>
        <taxon>Georgenia</taxon>
    </lineage>
</organism>
<keyword evidence="2" id="KW-0805">Transcription regulation</keyword>
<dbReference type="InterPro" id="IPR016032">
    <property type="entry name" value="Sig_transdc_resp-reg_C-effctor"/>
</dbReference>
<feature type="region of interest" description="Disordered" evidence="6">
    <location>
        <begin position="273"/>
        <end position="298"/>
    </location>
</feature>
<keyword evidence="9" id="KW-1185">Reference proteome</keyword>
<dbReference type="GO" id="GO:0000160">
    <property type="term" value="P:phosphorelay signal transduction system"/>
    <property type="evidence" value="ECO:0007669"/>
    <property type="project" value="InterPro"/>
</dbReference>
<dbReference type="CDD" id="cd15831">
    <property type="entry name" value="BTAD"/>
    <property type="match status" value="1"/>
</dbReference>
<feature type="DNA-binding region" description="OmpR/PhoB-type" evidence="5">
    <location>
        <begin position="1"/>
        <end position="92"/>
    </location>
</feature>
<dbReference type="SUPFAM" id="SSF52540">
    <property type="entry name" value="P-loop containing nucleoside triphosphate hydrolases"/>
    <property type="match status" value="1"/>
</dbReference>
<dbReference type="InterPro" id="IPR005158">
    <property type="entry name" value="BTAD"/>
</dbReference>
<dbReference type="InterPro" id="IPR011990">
    <property type="entry name" value="TPR-like_helical_dom_sf"/>
</dbReference>
<keyword evidence="4" id="KW-0804">Transcription</keyword>
<dbReference type="InterPro" id="IPR036388">
    <property type="entry name" value="WH-like_DNA-bd_sf"/>
</dbReference>
<dbReference type="InterPro" id="IPR027417">
    <property type="entry name" value="P-loop_NTPase"/>
</dbReference>
<dbReference type="Proteomes" id="UP000429644">
    <property type="component" value="Unassembled WGS sequence"/>
</dbReference>
<dbReference type="Pfam" id="PF03704">
    <property type="entry name" value="BTAD"/>
    <property type="match status" value="1"/>
</dbReference>
<dbReference type="SUPFAM" id="SSF48452">
    <property type="entry name" value="TPR-like"/>
    <property type="match status" value="1"/>
</dbReference>
<evidence type="ECO:0000256" key="5">
    <source>
        <dbReference type="PROSITE-ProRule" id="PRU01091"/>
    </source>
</evidence>
<dbReference type="EMBL" id="WHPD01002365">
    <property type="protein sequence ID" value="MPV89187.1"/>
    <property type="molecule type" value="Genomic_DNA"/>
</dbReference>
<evidence type="ECO:0000259" key="7">
    <source>
        <dbReference type="PROSITE" id="PS51755"/>
    </source>
</evidence>